<dbReference type="PANTHER" id="PTHR47053">
    <property type="entry name" value="MUREIN DD-ENDOPEPTIDASE MEPH-RELATED"/>
    <property type="match status" value="1"/>
</dbReference>
<dbReference type="Proteomes" id="UP000267430">
    <property type="component" value="Unassembled WGS sequence"/>
</dbReference>
<evidence type="ECO:0000313" key="7">
    <source>
        <dbReference type="Proteomes" id="UP000267430"/>
    </source>
</evidence>
<dbReference type="GO" id="GO:0006508">
    <property type="term" value="P:proteolysis"/>
    <property type="evidence" value="ECO:0007669"/>
    <property type="project" value="UniProtKB-KW"/>
</dbReference>
<reference evidence="6 7" key="1">
    <citation type="submission" date="2018-12" db="EMBL/GenBank/DDBJ databases">
        <title>Bacillus chawlae sp. nov., Bacillus glennii sp. nov., and Bacillus saganii sp. nov. Isolated from the Vehicle Assembly Building at Kennedy Space Center where the Viking Spacecraft were Assembled.</title>
        <authorList>
            <person name="Seuylemezian A."/>
            <person name="Vaishampayan P."/>
        </authorList>
    </citation>
    <scope>NUCLEOTIDE SEQUENCE [LARGE SCALE GENOMIC DNA]</scope>
    <source>
        <strain evidence="6 7">L5</strain>
    </source>
</reference>
<evidence type="ECO:0000259" key="5">
    <source>
        <dbReference type="PROSITE" id="PS51935"/>
    </source>
</evidence>
<evidence type="ECO:0000256" key="1">
    <source>
        <dbReference type="ARBA" id="ARBA00007074"/>
    </source>
</evidence>
<dbReference type="Pfam" id="PF01471">
    <property type="entry name" value="PG_binding_1"/>
    <property type="match status" value="2"/>
</dbReference>
<dbReference type="Pfam" id="PF00877">
    <property type="entry name" value="NLPC_P60"/>
    <property type="match status" value="1"/>
</dbReference>
<dbReference type="InterPro" id="IPR000064">
    <property type="entry name" value="NLP_P60_dom"/>
</dbReference>
<accession>A0A433HGP2</accession>
<keyword evidence="4" id="KW-0788">Thiol protease</keyword>
<gene>
    <name evidence="6" type="ORF">ELQ35_15820</name>
</gene>
<dbReference type="InterPro" id="IPR036365">
    <property type="entry name" value="PGBD-like_sf"/>
</dbReference>
<dbReference type="PROSITE" id="PS51935">
    <property type="entry name" value="NLPC_P60"/>
    <property type="match status" value="1"/>
</dbReference>
<evidence type="ECO:0000256" key="2">
    <source>
        <dbReference type="ARBA" id="ARBA00022670"/>
    </source>
</evidence>
<comment type="similarity">
    <text evidence="1">Belongs to the peptidase C40 family.</text>
</comment>
<dbReference type="PANTHER" id="PTHR47053:SF1">
    <property type="entry name" value="MUREIN DD-ENDOPEPTIDASE MEPH-RELATED"/>
    <property type="match status" value="1"/>
</dbReference>
<feature type="domain" description="NlpC/P60" evidence="5">
    <location>
        <begin position="184"/>
        <end position="303"/>
    </location>
</feature>
<dbReference type="Gene3D" id="3.90.1720.10">
    <property type="entry name" value="endopeptidase domain like (from Nostoc punctiforme)"/>
    <property type="match status" value="1"/>
</dbReference>
<dbReference type="AlphaFoldDB" id="A0A433HGP2"/>
<dbReference type="SUPFAM" id="SSF47090">
    <property type="entry name" value="PGBD-like"/>
    <property type="match status" value="2"/>
</dbReference>
<dbReference type="Gene3D" id="1.10.101.10">
    <property type="entry name" value="PGBD-like superfamily/PGBD"/>
    <property type="match status" value="2"/>
</dbReference>
<dbReference type="OrthoDB" id="9813368at2"/>
<keyword evidence="2" id="KW-0645">Protease</keyword>
<name>A0A433HGP2_9BACI</name>
<evidence type="ECO:0000313" key="6">
    <source>
        <dbReference type="EMBL" id="RUQ27460.1"/>
    </source>
</evidence>
<dbReference type="InterPro" id="IPR038765">
    <property type="entry name" value="Papain-like_cys_pep_sf"/>
</dbReference>
<proteinExistence type="inferred from homology"/>
<protein>
    <submittedName>
        <fullName evidence="6">Peptidase</fullName>
    </submittedName>
</protein>
<dbReference type="InterPro" id="IPR036366">
    <property type="entry name" value="PGBDSf"/>
</dbReference>
<dbReference type="GO" id="GO:0008234">
    <property type="term" value="F:cysteine-type peptidase activity"/>
    <property type="evidence" value="ECO:0007669"/>
    <property type="project" value="UniProtKB-KW"/>
</dbReference>
<organism evidence="6 7">
    <name type="scientific">Peribacillus cavernae</name>
    <dbReference type="NCBI Taxonomy" id="1674310"/>
    <lineage>
        <taxon>Bacteria</taxon>
        <taxon>Bacillati</taxon>
        <taxon>Bacillota</taxon>
        <taxon>Bacilli</taxon>
        <taxon>Bacillales</taxon>
        <taxon>Bacillaceae</taxon>
        <taxon>Peribacillus</taxon>
    </lineage>
</organism>
<dbReference type="InterPro" id="IPR002477">
    <property type="entry name" value="Peptidoglycan-bd-like"/>
</dbReference>
<evidence type="ECO:0000256" key="3">
    <source>
        <dbReference type="ARBA" id="ARBA00022801"/>
    </source>
</evidence>
<sequence>MVGTLLVSSPLVSNAALGDQTLKSGMTHSDVKQLQEFLKKKGHFKSSRTTTYFGTVTKSAVINFQKKYRLQADGIVGKNTYKSMGISKGVTQTVSSGSFGNRTLKSGMTHSNVKQLQETLKKKGYFKSSRTTTYFGTVTKSAVINFQKNHGLKADGIVGKNTFKALGSSKTVSTNVAVKAASTSSKSAKIVSNAKKYMNVPYKWGGSTPSGFDCSGFLVYVFKQSANISLPRTVSEIYKKGVRVSSPKVGDLVFFETYKPGASHAGIYVGNNQFIHTSSSQGVTISSLSNSYWSPRYLGAKRI</sequence>
<dbReference type="SUPFAM" id="SSF54001">
    <property type="entry name" value="Cysteine proteinases"/>
    <property type="match status" value="1"/>
</dbReference>
<dbReference type="EMBL" id="RYZZ01000026">
    <property type="protein sequence ID" value="RUQ27460.1"/>
    <property type="molecule type" value="Genomic_DNA"/>
</dbReference>
<comment type="caution">
    <text evidence="6">The sequence shown here is derived from an EMBL/GenBank/DDBJ whole genome shotgun (WGS) entry which is preliminary data.</text>
</comment>
<evidence type="ECO:0000256" key="4">
    <source>
        <dbReference type="ARBA" id="ARBA00022807"/>
    </source>
</evidence>
<dbReference type="InterPro" id="IPR051202">
    <property type="entry name" value="Peptidase_C40"/>
</dbReference>
<keyword evidence="3" id="KW-0378">Hydrolase</keyword>
<keyword evidence="7" id="KW-1185">Reference proteome</keyword>